<dbReference type="SUPFAM" id="SSF53335">
    <property type="entry name" value="S-adenosyl-L-methionine-dependent methyltransferases"/>
    <property type="match status" value="1"/>
</dbReference>
<keyword evidence="2" id="KW-0489">Methyltransferase</keyword>
<reference evidence="2 3" key="1">
    <citation type="submission" date="2018-06" db="EMBL/GenBank/DDBJ databases">
        <title>Freshwater and sediment microbial communities from various areas in North America, analyzing microbe dynamics in response to fracking.</title>
        <authorList>
            <person name="Lamendella R."/>
        </authorList>
    </citation>
    <scope>NUCLEOTIDE SEQUENCE [LARGE SCALE GENOMIC DNA]</scope>
    <source>
        <strain evidence="2 3">17</strain>
    </source>
</reference>
<dbReference type="Proteomes" id="UP000249422">
    <property type="component" value="Unassembled WGS sequence"/>
</dbReference>
<gene>
    <name evidence="2" type="ORF">DEU50_13120</name>
</gene>
<comment type="caution">
    <text evidence="2">The sequence shown here is derived from an EMBL/GenBank/DDBJ whole genome shotgun (WGS) entry which is preliminary data.</text>
</comment>
<dbReference type="RefSeq" id="WP_111589758.1">
    <property type="nucleotide sequence ID" value="NZ_CAWNWF010000031.1"/>
</dbReference>
<dbReference type="GO" id="GO:0008168">
    <property type="term" value="F:methyltransferase activity"/>
    <property type="evidence" value="ECO:0007669"/>
    <property type="project" value="UniProtKB-KW"/>
</dbReference>
<dbReference type="CDD" id="cd02440">
    <property type="entry name" value="AdoMet_MTases"/>
    <property type="match status" value="1"/>
</dbReference>
<evidence type="ECO:0000313" key="3">
    <source>
        <dbReference type="Proteomes" id="UP000249422"/>
    </source>
</evidence>
<accession>A0AAX1PD27</accession>
<proteinExistence type="predicted"/>
<organism evidence="2 3">
    <name type="scientific">Aeromonas salmonicida</name>
    <dbReference type="NCBI Taxonomy" id="645"/>
    <lineage>
        <taxon>Bacteria</taxon>
        <taxon>Pseudomonadati</taxon>
        <taxon>Pseudomonadota</taxon>
        <taxon>Gammaproteobacteria</taxon>
        <taxon>Aeromonadales</taxon>
        <taxon>Aeromonadaceae</taxon>
        <taxon>Aeromonas</taxon>
    </lineage>
</organism>
<dbReference type="GO" id="GO:0032259">
    <property type="term" value="P:methylation"/>
    <property type="evidence" value="ECO:0007669"/>
    <property type="project" value="UniProtKB-KW"/>
</dbReference>
<dbReference type="AlphaFoldDB" id="A0AAX1PD27"/>
<dbReference type="EMBL" id="QLLM01000031">
    <property type="protein sequence ID" value="RAI98382.1"/>
    <property type="molecule type" value="Genomic_DNA"/>
</dbReference>
<protein>
    <submittedName>
        <fullName evidence="2">Methyltransferase family protein</fullName>
    </submittedName>
</protein>
<dbReference type="InterPro" id="IPR029063">
    <property type="entry name" value="SAM-dependent_MTases_sf"/>
</dbReference>
<name>A0AAX1PD27_AERSA</name>
<evidence type="ECO:0000313" key="2">
    <source>
        <dbReference type="EMBL" id="RAI98382.1"/>
    </source>
</evidence>
<keyword evidence="2" id="KW-0808">Transferase</keyword>
<evidence type="ECO:0000259" key="1">
    <source>
        <dbReference type="Pfam" id="PF13847"/>
    </source>
</evidence>
<dbReference type="InterPro" id="IPR025714">
    <property type="entry name" value="Methyltranfer_dom"/>
</dbReference>
<sequence length="249" mass="28749">MNLYQVDKLLVLNNENGPETLLYNGRPYYRYMDRLYIPKEPSELDPSEVSQLSELRLKFAGEIIDYDYSLEVIKRLYNLAAPKKNGSLIDFGCGGGIIIDCIKTGMLNPIPRSILGLDISDFAVSYTKRQFLNNHLHPLIMPIIEFDSRVFKEFDKINVDSNSIDTIISSFVMHFKVYEGQMNELYRALKPGRKFVYNDYIYSKYMGHTKKTLSLLKLIGFEVETHVESFIHNGLIKHQLFVSATKPEV</sequence>
<dbReference type="Gene3D" id="3.40.50.150">
    <property type="entry name" value="Vaccinia Virus protein VP39"/>
    <property type="match status" value="1"/>
</dbReference>
<feature type="domain" description="Methyltransferase" evidence="1">
    <location>
        <begin position="83"/>
        <end position="209"/>
    </location>
</feature>
<dbReference type="Pfam" id="PF13847">
    <property type="entry name" value="Methyltransf_31"/>
    <property type="match status" value="1"/>
</dbReference>